<keyword evidence="4" id="KW-1185">Reference proteome</keyword>
<feature type="compositionally biased region" description="Polar residues" evidence="1">
    <location>
        <begin position="382"/>
        <end position="401"/>
    </location>
</feature>
<evidence type="ECO:0000256" key="1">
    <source>
        <dbReference type="SAM" id="MobiDB-lite"/>
    </source>
</evidence>
<dbReference type="EnsemblMetazoa" id="HelroT166975">
    <property type="protein sequence ID" value="HelroP166975"/>
    <property type="gene ID" value="HelroG166975"/>
</dbReference>
<dbReference type="OrthoDB" id="6288963at2759"/>
<gene>
    <name evidence="3" type="primary">20201741</name>
    <name evidence="2" type="ORF">HELRODRAFT_166975</name>
</gene>
<reference evidence="2 4" key="2">
    <citation type="journal article" date="2013" name="Nature">
        <title>Insights into bilaterian evolution from three spiralian genomes.</title>
        <authorList>
            <person name="Simakov O."/>
            <person name="Marletaz F."/>
            <person name="Cho S.J."/>
            <person name="Edsinger-Gonzales E."/>
            <person name="Havlak P."/>
            <person name="Hellsten U."/>
            <person name="Kuo D.H."/>
            <person name="Larsson T."/>
            <person name="Lv J."/>
            <person name="Arendt D."/>
            <person name="Savage R."/>
            <person name="Osoegawa K."/>
            <person name="de Jong P."/>
            <person name="Grimwood J."/>
            <person name="Chapman J.A."/>
            <person name="Shapiro H."/>
            <person name="Aerts A."/>
            <person name="Otillar R.P."/>
            <person name="Terry A.Y."/>
            <person name="Boore J.L."/>
            <person name="Grigoriev I.V."/>
            <person name="Lindberg D.R."/>
            <person name="Seaver E.C."/>
            <person name="Weisblat D.A."/>
            <person name="Putnam N.H."/>
            <person name="Rokhsar D.S."/>
        </authorList>
    </citation>
    <scope>NUCLEOTIDE SEQUENCE</scope>
</reference>
<sequence>MSTFSKINKPTSRNSRYQSSSTTELYQSIPSLMVNDQLIQQTNGFQQPRMFNRNTFYSNSSDIYQNLPNTNKSSINMVDQENVIKTLPKSVFSKRTLSRSFDDLTTIKYDTSKKQSTILDNADPELKNVKKTGASYHVSVDLKKIFLSGTRPKSSFARHFQNYSMPSKINKISLSTNQQHTTNNGFNTQRSRIEPLMLEGNRTSVVNLISAEINQVTPHENLHVKPKATNYPSKAVININLPKNNVSSIMESDSKERNFSLKDGYIIKSLKPSEITRETASQQILKNNNVDFDLCLYGTVFKQADSSNILNSQIIDIKPSIVEDFEQTTRSKTRKIIEIDETNLNKTPAKKKFEEKSRKAKRTINSFTEYSAPVEESFKIKTTSTGVSNTEPTSLPKSLNTDPEKESKEIQTLSTKNKLIQTDYYLSDTDEYVGPRENDKKAVMFVDDNVQLSSKSQVKAIPIKNNEKMIPVYDETFSEDEFDGYENNIPQSVLSNLQTNYDLSDDENIIFQRLMKNAPEGSLKQNINVENRYVNYLGPYSNDQVREKYEKKEINVDHVAQRVELMVNNGMVTIKLQLTFQKTVPYKNTHNTFKQTTLLINKIIIVDLTVTDERRQIYEEVLQNHKNGRLDKVYTWKLYKIFSAMALADKGMGIDDEHVSIEKKIEENKKLNLDSTDYLDYQMDDDSFKNLDKRAAEIGVNQMIGANFNKISQSGLGTATENFINSENYAWNNTLRNANLPSDIGKENLYNNYFDTPENKKNDTYNSKANTIRVESIISSHKSGPRYNFEDGYVGEDQNRNLLIVDHASESRLNQVKENINKMQNSQIYSNGDLKSTYGRWLSTGRSDSRMNRIGQRFDVYNYLRPGGSRNYSSKLQNQYSNGLDKTNWDIQITGGQNDHFEKNASKNETRTDYRNFDNGSYEHRKRMASYKSSSFE</sequence>
<feature type="region of interest" description="Disordered" evidence="1">
    <location>
        <begin position="896"/>
        <end position="919"/>
    </location>
</feature>
<reference evidence="3" key="3">
    <citation type="submission" date="2015-06" db="UniProtKB">
        <authorList>
            <consortium name="EnsemblMetazoa"/>
        </authorList>
    </citation>
    <scope>IDENTIFICATION</scope>
</reference>
<feature type="region of interest" description="Disordered" evidence="1">
    <location>
        <begin position="1"/>
        <end position="22"/>
    </location>
</feature>
<name>T1EYU1_HELRO</name>
<reference evidence="4" key="1">
    <citation type="submission" date="2012-12" db="EMBL/GenBank/DDBJ databases">
        <authorList>
            <person name="Hellsten U."/>
            <person name="Grimwood J."/>
            <person name="Chapman J.A."/>
            <person name="Shapiro H."/>
            <person name="Aerts A."/>
            <person name="Otillar R.P."/>
            <person name="Terry A.Y."/>
            <person name="Boore J.L."/>
            <person name="Simakov O."/>
            <person name="Marletaz F."/>
            <person name="Cho S.-J."/>
            <person name="Edsinger-Gonzales E."/>
            <person name="Havlak P."/>
            <person name="Kuo D.-H."/>
            <person name="Larsson T."/>
            <person name="Lv J."/>
            <person name="Arendt D."/>
            <person name="Savage R."/>
            <person name="Osoegawa K."/>
            <person name="de Jong P."/>
            <person name="Lindberg D.R."/>
            <person name="Seaver E.C."/>
            <person name="Weisblat D.A."/>
            <person name="Putnam N.H."/>
            <person name="Grigoriev I.V."/>
            <person name="Rokhsar D.S."/>
        </authorList>
    </citation>
    <scope>NUCLEOTIDE SEQUENCE</scope>
</reference>
<accession>T1EYU1</accession>
<dbReference type="EMBL" id="AMQM01002615">
    <property type="status" value="NOT_ANNOTATED_CDS"/>
    <property type="molecule type" value="Genomic_DNA"/>
</dbReference>
<dbReference type="GeneID" id="20201741"/>
<feature type="region of interest" description="Disordered" evidence="1">
    <location>
        <begin position="382"/>
        <end position="413"/>
    </location>
</feature>
<dbReference type="EMBL" id="KB095812">
    <property type="protein sequence ID" value="ESO11886.1"/>
    <property type="molecule type" value="Genomic_DNA"/>
</dbReference>
<dbReference type="HOGENOM" id="CLU_312914_0_0_1"/>
<protein>
    <submittedName>
        <fullName evidence="2 3">Uncharacterized protein</fullName>
    </submittedName>
</protein>
<dbReference type="InParanoid" id="T1EYU1"/>
<evidence type="ECO:0000313" key="2">
    <source>
        <dbReference type="EMBL" id="ESO11886.1"/>
    </source>
</evidence>
<organism evidence="3 4">
    <name type="scientific">Helobdella robusta</name>
    <name type="common">Californian leech</name>
    <dbReference type="NCBI Taxonomy" id="6412"/>
    <lineage>
        <taxon>Eukaryota</taxon>
        <taxon>Metazoa</taxon>
        <taxon>Spiralia</taxon>
        <taxon>Lophotrochozoa</taxon>
        <taxon>Annelida</taxon>
        <taxon>Clitellata</taxon>
        <taxon>Hirudinea</taxon>
        <taxon>Rhynchobdellida</taxon>
        <taxon>Glossiphoniidae</taxon>
        <taxon>Helobdella</taxon>
    </lineage>
</organism>
<proteinExistence type="predicted"/>
<feature type="compositionally biased region" description="Basic and acidic residues" evidence="1">
    <location>
        <begin position="899"/>
        <end position="916"/>
    </location>
</feature>
<dbReference type="RefSeq" id="XP_009010374.1">
    <property type="nucleotide sequence ID" value="XM_009012126.1"/>
</dbReference>
<dbReference type="Proteomes" id="UP000015101">
    <property type="component" value="Unassembled WGS sequence"/>
</dbReference>
<evidence type="ECO:0000313" key="3">
    <source>
        <dbReference type="EnsemblMetazoa" id="HelroP166975"/>
    </source>
</evidence>
<dbReference type="KEGG" id="hro:HELRODRAFT_166975"/>
<dbReference type="AlphaFoldDB" id="T1EYU1"/>
<dbReference type="CTD" id="20201741"/>
<evidence type="ECO:0000313" key="4">
    <source>
        <dbReference type="Proteomes" id="UP000015101"/>
    </source>
</evidence>